<dbReference type="Pfam" id="PF13487">
    <property type="entry name" value="HD_5"/>
    <property type="match status" value="1"/>
</dbReference>
<proteinExistence type="predicted"/>
<dbReference type="SMART" id="SM00471">
    <property type="entry name" value="HDc"/>
    <property type="match status" value="1"/>
</dbReference>
<dbReference type="AlphaFoldDB" id="A0A398CWQ7"/>
<keyword evidence="2" id="KW-0812">Transmembrane</keyword>
<dbReference type="InterPro" id="IPR003607">
    <property type="entry name" value="HD/PDEase_dom"/>
</dbReference>
<comment type="caution">
    <text evidence="4">The sequence shown here is derived from an EMBL/GenBank/DDBJ whole genome shotgun (WGS) entry which is preliminary data.</text>
</comment>
<name>A0A398CWQ7_9BACL</name>
<keyword evidence="5" id="KW-1185">Reference proteome</keyword>
<keyword evidence="2" id="KW-1133">Transmembrane helix</keyword>
<dbReference type="InterPro" id="IPR006675">
    <property type="entry name" value="HDIG_dom"/>
</dbReference>
<feature type="transmembrane region" description="Helical" evidence="2">
    <location>
        <begin position="177"/>
        <end position="198"/>
    </location>
</feature>
<evidence type="ECO:0000259" key="3">
    <source>
        <dbReference type="PROSITE" id="PS51832"/>
    </source>
</evidence>
<dbReference type="RefSeq" id="WP_119148308.1">
    <property type="nucleotide sequence ID" value="NZ_QXJM01000027.1"/>
</dbReference>
<evidence type="ECO:0000256" key="1">
    <source>
        <dbReference type="SAM" id="MobiDB-lite"/>
    </source>
</evidence>
<feature type="domain" description="HD-GYP" evidence="3">
    <location>
        <begin position="223"/>
        <end position="418"/>
    </location>
</feature>
<feature type="compositionally biased region" description="Basic and acidic residues" evidence="1">
    <location>
        <begin position="58"/>
        <end position="68"/>
    </location>
</feature>
<dbReference type="EMBL" id="QXJM01000027">
    <property type="protein sequence ID" value="RIE04267.1"/>
    <property type="molecule type" value="Genomic_DNA"/>
</dbReference>
<accession>A0A398CWQ7</accession>
<reference evidence="4 5" key="1">
    <citation type="submission" date="2018-09" db="EMBL/GenBank/DDBJ databases">
        <title>Cohnella cavernae sp. nov., isolated from a karst cave.</title>
        <authorList>
            <person name="Zhu H."/>
        </authorList>
    </citation>
    <scope>NUCLEOTIDE SEQUENCE [LARGE SCALE GENOMIC DNA]</scope>
    <source>
        <strain evidence="4 5">K2E09-144</strain>
    </source>
</reference>
<evidence type="ECO:0000313" key="5">
    <source>
        <dbReference type="Proteomes" id="UP000266340"/>
    </source>
</evidence>
<dbReference type="Proteomes" id="UP000266340">
    <property type="component" value="Unassembled WGS sequence"/>
</dbReference>
<sequence>MFGVILTLSAYLLVTRQIVDETGAVTQSAVDKHFAVLPQLQRLFTDASVSQEAPFNRDATEGHNHEEASPATDEGNLPHNQLESIIRMHFDLYNIQDVVIYDLFGRVLFSYDDSRLNGQLTQGDRLPFKKAIEDGQRSASDQRGILHLWIPIQDSEGRTVGALEALRDISDRKSDSLGLIALLALLSLAGMLVLFFALRQLFIRSSRTIDSQNRELSEMVERIRRTYDESLQALSSALDSRDNETRGHSQRVTAYAWMLGKQLGLDEERMEWLIRGALLHDVGKIGIPDAILLKNGPLTEEEWVVMKGHVSQGVQMLRSIEFLGPSLDVVGYHHERWDGHGYPNGLQGEQIPLAARIFSVCDTYDAMTSDRPYRAACTHEEAILELQKNSGTQFSPAIVDAFLQISQEKLDSVRDLSKHQSLPFPLTSRDLSQVG</sequence>
<dbReference type="InterPro" id="IPR037522">
    <property type="entry name" value="HD_GYP_dom"/>
</dbReference>
<dbReference type="PANTHER" id="PTHR45228:SF1">
    <property type="entry name" value="CYCLIC DI-GMP PHOSPHODIESTERASE TM_0186"/>
    <property type="match status" value="1"/>
</dbReference>
<feature type="region of interest" description="Disordered" evidence="1">
    <location>
        <begin position="58"/>
        <end position="77"/>
    </location>
</feature>
<dbReference type="Gene3D" id="1.10.3210.10">
    <property type="entry name" value="Hypothetical protein af1432"/>
    <property type="match status" value="1"/>
</dbReference>
<keyword evidence="2" id="KW-0472">Membrane</keyword>
<protein>
    <submittedName>
        <fullName evidence="4">HD-GYP domain-containing protein</fullName>
    </submittedName>
</protein>
<dbReference type="OrthoDB" id="9759601at2"/>
<dbReference type="SUPFAM" id="SSF109604">
    <property type="entry name" value="HD-domain/PDEase-like"/>
    <property type="match status" value="1"/>
</dbReference>
<evidence type="ECO:0000256" key="2">
    <source>
        <dbReference type="SAM" id="Phobius"/>
    </source>
</evidence>
<gene>
    <name evidence="4" type="ORF">D3H35_06530</name>
</gene>
<evidence type="ECO:0000313" key="4">
    <source>
        <dbReference type="EMBL" id="RIE04267.1"/>
    </source>
</evidence>
<dbReference type="PANTHER" id="PTHR45228">
    <property type="entry name" value="CYCLIC DI-GMP PHOSPHODIESTERASE TM_0186-RELATED"/>
    <property type="match status" value="1"/>
</dbReference>
<dbReference type="NCBIfam" id="TIGR00277">
    <property type="entry name" value="HDIG"/>
    <property type="match status" value="1"/>
</dbReference>
<dbReference type="CDD" id="cd00077">
    <property type="entry name" value="HDc"/>
    <property type="match status" value="1"/>
</dbReference>
<organism evidence="4 5">
    <name type="scientific">Cohnella faecalis</name>
    <dbReference type="NCBI Taxonomy" id="2315694"/>
    <lineage>
        <taxon>Bacteria</taxon>
        <taxon>Bacillati</taxon>
        <taxon>Bacillota</taxon>
        <taxon>Bacilli</taxon>
        <taxon>Bacillales</taxon>
        <taxon>Paenibacillaceae</taxon>
        <taxon>Cohnella</taxon>
    </lineage>
</organism>
<dbReference type="PROSITE" id="PS51832">
    <property type="entry name" value="HD_GYP"/>
    <property type="match status" value="1"/>
</dbReference>
<dbReference type="InterPro" id="IPR052020">
    <property type="entry name" value="Cyclic_di-GMP/3'3'-cGAMP_PDE"/>
</dbReference>